<sequence>MLYLVRLSIKTESFGDDLANQTEERERMKTAKFCKPNSYHVSNSENRKRPTLKEENDFYEFYGSTDICEFYRVICGLSRFVEWVATRVGPLRSYRIRKLACLKLEKTKEKATKRSLYK</sequence>
<comment type="caution">
    <text evidence="1">The sequence shown here is derived from an EMBL/GenBank/DDBJ whole genome shotgun (WGS) entry which is preliminary data.</text>
</comment>
<proteinExistence type="predicted"/>
<reference evidence="2" key="1">
    <citation type="journal article" date="2019" name="Int. J. Syst. Evol. Microbiol.">
        <title>The Global Catalogue of Microorganisms (GCM) 10K type strain sequencing project: providing services to taxonomists for standard genome sequencing and annotation.</title>
        <authorList>
            <consortium name="The Broad Institute Genomics Platform"/>
            <consortium name="The Broad Institute Genome Sequencing Center for Infectious Disease"/>
            <person name="Wu L."/>
            <person name="Ma J."/>
        </authorList>
    </citation>
    <scope>NUCLEOTIDE SEQUENCE [LARGE SCALE GENOMIC DNA]</scope>
    <source>
        <strain evidence="2">NBRC 15640</strain>
    </source>
</reference>
<name>A0AAV5NVM9_9VIBR</name>
<keyword evidence="2" id="KW-1185">Reference proteome</keyword>
<protein>
    <submittedName>
        <fullName evidence="1">Uncharacterized protein</fullName>
    </submittedName>
</protein>
<dbReference type="EMBL" id="BSNX01000041">
    <property type="protein sequence ID" value="GLQ74026.1"/>
    <property type="molecule type" value="Genomic_DNA"/>
</dbReference>
<organism evidence="1 2">
    <name type="scientific">Vibrio penaeicida</name>
    <dbReference type="NCBI Taxonomy" id="104609"/>
    <lineage>
        <taxon>Bacteria</taxon>
        <taxon>Pseudomonadati</taxon>
        <taxon>Pseudomonadota</taxon>
        <taxon>Gammaproteobacteria</taxon>
        <taxon>Vibrionales</taxon>
        <taxon>Vibrionaceae</taxon>
        <taxon>Vibrio</taxon>
    </lineage>
</organism>
<accession>A0AAV5NVM9</accession>
<dbReference type="Proteomes" id="UP001156690">
    <property type="component" value="Unassembled WGS sequence"/>
</dbReference>
<evidence type="ECO:0000313" key="1">
    <source>
        <dbReference type="EMBL" id="GLQ74026.1"/>
    </source>
</evidence>
<gene>
    <name evidence="1" type="ORF">GCM10007932_33860</name>
</gene>
<evidence type="ECO:0000313" key="2">
    <source>
        <dbReference type="Proteomes" id="UP001156690"/>
    </source>
</evidence>
<dbReference type="AlphaFoldDB" id="A0AAV5NVM9"/>